<organism evidence="9 10">
    <name type="scientific">Podospora fimiseda</name>
    <dbReference type="NCBI Taxonomy" id="252190"/>
    <lineage>
        <taxon>Eukaryota</taxon>
        <taxon>Fungi</taxon>
        <taxon>Dikarya</taxon>
        <taxon>Ascomycota</taxon>
        <taxon>Pezizomycotina</taxon>
        <taxon>Sordariomycetes</taxon>
        <taxon>Sordariomycetidae</taxon>
        <taxon>Sordariales</taxon>
        <taxon>Podosporaceae</taxon>
        <taxon>Podospora</taxon>
    </lineage>
</organism>
<feature type="signal peptide" evidence="8">
    <location>
        <begin position="1"/>
        <end position="17"/>
    </location>
</feature>
<evidence type="ECO:0000256" key="2">
    <source>
        <dbReference type="ARBA" id="ARBA00022487"/>
    </source>
</evidence>
<name>A0AAN7BGQ9_9PEZI</name>
<evidence type="ECO:0000313" key="10">
    <source>
        <dbReference type="Proteomes" id="UP001301958"/>
    </source>
</evidence>
<dbReference type="Gene3D" id="3.40.50.1820">
    <property type="entry name" value="alpha/beta hydrolase"/>
    <property type="match status" value="1"/>
</dbReference>
<keyword evidence="6" id="KW-0106">Calcium</keyword>
<keyword evidence="2" id="KW-0719">Serine esterase</keyword>
<dbReference type="EC" id="3.1.1.-" evidence="8"/>
<keyword evidence="7" id="KW-1015">Disulfide bond</keyword>
<comment type="caution">
    <text evidence="9">The sequence shown here is derived from an EMBL/GenBank/DDBJ whole genome shotgun (WGS) entry which is preliminary data.</text>
</comment>
<evidence type="ECO:0000256" key="3">
    <source>
        <dbReference type="ARBA" id="ARBA00022723"/>
    </source>
</evidence>
<reference evidence="9" key="2">
    <citation type="submission" date="2023-05" db="EMBL/GenBank/DDBJ databases">
        <authorList>
            <consortium name="Lawrence Berkeley National Laboratory"/>
            <person name="Steindorff A."/>
            <person name="Hensen N."/>
            <person name="Bonometti L."/>
            <person name="Westerberg I."/>
            <person name="Brannstrom I.O."/>
            <person name="Guillou S."/>
            <person name="Cros-Aarteil S."/>
            <person name="Calhoun S."/>
            <person name="Haridas S."/>
            <person name="Kuo A."/>
            <person name="Mondo S."/>
            <person name="Pangilinan J."/>
            <person name="Riley R."/>
            <person name="Labutti K."/>
            <person name="Andreopoulos B."/>
            <person name="Lipzen A."/>
            <person name="Chen C."/>
            <person name="Yanf M."/>
            <person name="Daum C."/>
            <person name="Ng V."/>
            <person name="Clum A."/>
            <person name="Ohm R."/>
            <person name="Martin F."/>
            <person name="Silar P."/>
            <person name="Natvig D."/>
            <person name="Lalanne C."/>
            <person name="Gautier V."/>
            <person name="Ament-Velasquez S.L."/>
            <person name="Kruys A."/>
            <person name="Hutchinson M.I."/>
            <person name="Powell A.J."/>
            <person name="Barry K."/>
            <person name="Miller A.N."/>
            <person name="Grigoriev I.V."/>
            <person name="Debuchy R."/>
            <person name="Gladieux P."/>
            <person name="Thoren M.H."/>
            <person name="Johannesson H."/>
        </authorList>
    </citation>
    <scope>NUCLEOTIDE SEQUENCE</scope>
    <source>
        <strain evidence="9">CBS 990.96</strain>
    </source>
</reference>
<proteinExistence type="inferred from homology"/>
<dbReference type="GO" id="GO:0046872">
    <property type="term" value="F:metal ion binding"/>
    <property type="evidence" value="ECO:0007669"/>
    <property type="project" value="UniProtKB-KW"/>
</dbReference>
<evidence type="ECO:0000256" key="4">
    <source>
        <dbReference type="ARBA" id="ARBA00022729"/>
    </source>
</evidence>
<dbReference type="InterPro" id="IPR029058">
    <property type="entry name" value="AB_hydrolase_fold"/>
</dbReference>
<reference evidence="9" key="1">
    <citation type="journal article" date="2023" name="Mol. Phylogenet. Evol.">
        <title>Genome-scale phylogeny and comparative genomics of the fungal order Sordariales.</title>
        <authorList>
            <person name="Hensen N."/>
            <person name="Bonometti L."/>
            <person name="Westerberg I."/>
            <person name="Brannstrom I.O."/>
            <person name="Guillou S."/>
            <person name="Cros-Aarteil S."/>
            <person name="Calhoun S."/>
            <person name="Haridas S."/>
            <person name="Kuo A."/>
            <person name="Mondo S."/>
            <person name="Pangilinan J."/>
            <person name="Riley R."/>
            <person name="LaButti K."/>
            <person name="Andreopoulos B."/>
            <person name="Lipzen A."/>
            <person name="Chen C."/>
            <person name="Yan M."/>
            <person name="Daum C."/>
            <person name="Ng V."/>
            <person name="Clum A."/>
            <person name="Steindorff A."/>
            <person name="Ohm R.A."/>
            <person name="Martin F."/>
            <person name="Silar P."/>
            <person name="Natvig D.O."/>
            <person name="Lalanne C."/>
            <person name="Gautier V."/>
            <person name="Ament-Velasquez S.L."/>
            <person name="Kruys A."/>
            <person name="Hutchinson M.I."/>
            <person name="Powell A.J."/>
            <person name="Barry K."/>
            <person name="Miller A.N."/>
            <person name="Grigoriev I.V."/>
            <person name="Debuchy R."/>
            <person name="Gladieux P."/>
            <person name="Hiltunen Thoren M."/>
            <person name="Johannesson H."/>
        </authorList>
    </citation>
    <scope>NUCLEOTIDE SEQUENCE</scope>
    <source>
        <strain evidence="9">CBS 990.96</strain>
    </source>
</reference>
<gene>
    <name evidence="9" type="ORF">QBC38DRAFT_489474</name>
</gene>
<comment type="similarity">
    <text evidence="1 8">Belongs to the tannase family.</text>
</comment>
<dbReference type="GO" id="GO:0030600">
    <property type="term" value="F:feruloyl esterase activity"/>
    <property type="evidence" value="ECO:0007669"/>
    <property type="project" value="UniProtKB-ARBA"/>
</dbReference>
<keyword evidence="5 8" id="KW-0378">Hydrolase</keyword>
<dbReference type="InterPro" id="IPR011118">
    <property type="entry name" value="Tannase/feruloyl_esterase"/>
</dbReference>
<sequence length="459" mass="49473">MLTVVVLSSFFHLCTRGETLFAMTSLASSCVPSTFSPELFGGSILSISASVVTNTSFEIPGEFRFTQPSVNLTADAVYCNVTVNYTHPGQNDSIIVETWLPIESPSWNGRLQTIGGGGWQAGRFWLTYVGMQGALADGYVTVTTDAGLGQAEEASPWALLSPGNVNFYAIQNLASVSLNDEAIIAKSLIESFYGRKPDYSYWNGCSQGGRQGMMMAQRYPDAYDGLAIGAPGIYWSKLVPSISWPQQVMNMLKSYPHGCEFDAFMVAAVEACDGLDGVEDGMVSDIVQCINTFDAFSLVGQPGFNCSEPGINVTQAAAVAFNATTHGMTTAGGKKVWHGLSPATDLTGNNFAYSLGQLGVLATNCTSGTCVGAPRIFGDQWMQFFVANDYDLNTGNLTHQEFDRFVHLGTQRWASITDTDDADLTAFRDAGGKMLSWHGLVSRRNKELLNGQMLTNTGR</sequence>
<keyword evidence="10" id="KW-1185">Reference proteome</keyword>
<feature type="chain" id="PRO_5042673698" description="Carboxylic ester hydrolase" evidence="8">
    <location>
        <begin position="18"/>
        <end position="459"/>
    </location>
</feature>
<evidence type="ECO:0000256" key="1">
    <source>
        <dbReference type="ARBA" id="ARBA00006249"/>
    </source>
</evidence>
<dbReference type="AlphaFoldDB" id="A0AAN7BGQ9"/>
<dbReference type="PANTHER" id="PTHR33938">
    <property type="entry name" value="FERULOYL ESTERASE B-RELATED"/>
    <property type="match status" value="1"/>
</dbReference>
<dbReference type="Proteomes" id="UP001301958">
    <property type="component" value="Unassembled WGS sequence"/>
</dbReference>
<keyword evidence="4 8" id="KW-0732">Signal</keyword>
<keyword evidence="3" id="KW-0479">Metal-binding</keyword>
<evidence type="ECO:0000256" key="8">
    <source>
        <dbReference type="RuleBase" id="RU361238"/>
    </source>
</evidence>
<dbReference type="EMBL" id="MU865463">
    <property type="protein sequence ID" value="KAK4222595.1"/>
    <property type="molecule type" value="Genomic_DNA"/>
</dbReference>
<evidence type="ECO:0000256" key="7">
    <source>
        <dbReference type="ARBA" id="ARBA00023157"/>
    </source>
</evidence>
<evidence type="ECO:0000313" key="9">
    <source>
        <dbReference type="EMBL" id="KAK4222595.1"/>
    </source>
</evidence>
<protein>
    <recommendedName>
        <fullName evidence="8">Carboxylic ester hydrolase</fullName>
        <ecNumber evidence="8">3.1.1.-</ecNumber>
    </recommendedName>
</protein>
<dbReference type="SUPFAM" id="SSF53474">
    <property type="entry name" value="alpha/beta-Hydrolases"/>
    <property type="match status" value="1"/>
</dbReference>
<dbReference type="PANTHER" id="PTHR33938:SF13">
    <property type="entry name" value="CARBOXYLIC ESTER HYDROLASE"/>
    <property type="match status" value="1"/>
</dbReference>
<evidence type="ECO:0000256" key="6">
    <source>
        <dbReference type="ARBA" id="ARBA00022837"/>
    </source>
</evidence>
<dbReference type="Pfam" id="PF07519">
    <property type="entry name" value="Tannase"/>
    <property type="match status" value="1"/>
</dbReference>
<evidence type="ECO:0000256" key="5">
    <source>
        <dbReference type="ARBA" id="ARBA00022801"/>
    </source>
</evidence>
<accession>A0AAN7BGQ9</accession>